<feature type="non-terminal residue" evidence="1">
    <location>
        <position position="1"/>
    </location>
</feature>
<dbReference type="AlphaFoldDB" id="A0A3B0S865"/>
<gene>
    <name evidence="1" type="ORF">MNBD_ALPHA05-2046</name>
</gene>
<sequence length="39" mass="4321">KKVLTAFTLAEACLRAGRLFDIVNFCRPFDFYKIGAPAG</sequence>
<organism evidence="1">
    <name type="scientific">hydrothermal vent metagenome</name>
    <dbReference type="NCBI Taxonomy" id="652676"/>
    <lineage>
        <taxon>unclassified sequences</taxon>
        <taxon>metagenomes</taxon>
        <taxon>ecological metagenomes</taxon>
    </lineage>
</organism>
<evidence type="ECO:0000313" key="1">
    <source>
        <dbReference type="EMBL" id="VAV92523.1"/>
    </source>
</evidence>
<dbReference type="EMBL" id="UOEH01000089">
    <property type="protein sequence ID" value="VAV92523.1"/>
    <property type="molecule type" value="Genomic_DNA"/>
</dbReference>
<protein>
    <submittedName>
        <fullName evidence="1">Uncharacterized protein</fullName>
    </submittedName>
</protein>
<accession>A0A3B0S865</accession>
<proteinExistence type="predicted"/>
<name>A0A3B0S865_9ZZZZ</name>
<reference evidence="1" key="1">
    <citation type="submission" date="2018-06" db="EMBL/GenBank/DDBJ databases">
        <authorList>
            <person name="Zhirakovskaya E."/>
        </authorList>
    </citation>
    <scope>NUCLEOTIDE SEQUENCE</scope>
</reference>